<accession>A0A1G1Z9G2</accession>
<dbReference type="Proteomes" id="UP000176976">
    <property type="component" value="Unassembled WGS sequence"/>
</dbReference>
<reference evidence="1 2" key="1">
    <citation type="journal article" date="2016" name="Nat. Commun.">
        <title>Thousands of microbial genomes shed light on interconnected biogeochemical processes in an aquifer system.</title>
        <authorList>
            <person name="Anantharaman K."/>
            <person name="Brown C.T."/>
            <person name="Hug L.A."/>
            <person name="Sharon I."/>
            <person name="Castelle C.J."/>
            <person name="Probst A.J."/>
            <person name="Thomas B.C."/>
            <person name="Singh A."/>
            <person name="Wilkins M.J."/>
            <person name="Karaoz U."/>
            <person name="Brodie E.L."/>
            <person name="Williams K.H."/>
            <person name="Hubbard S.S."/>
            <person name="Banfield J.F."/>
        </authorList>
    </citation>
    <scope>NUCLEOTIDE SEQUENCE [LARGE SCALE GENOMIC DNA]</scope>
</reference>
<gene>
    <name evidence="1" type="ORF">A3H06_01000</name>
</gene>
<protein>
    <submittedName>
        <fullName evidence="1">Uncharacterized protein</fullName>
    </submittedName>
</protein>
<proteinExistence type="predicted"/>
<organism evidence="1 2">
    <name type="scientific">Candidatus Colwellbacteria bacterium RIFCSPLOWO2_12_FULL_44_13</name>
    <dbReference type="NCBI Taxonomy" id="1797694"/>
    <lineage>
        <taxon>Bacteria</taxon>
        <taxon>Candidatus Colwelliibacteriota</taxon>
    </lineage>
</organism>
<dbReference type="EMBL" id="MHJC01000026">
    <property type="protein sequence ID" value="OGY61281.1"/>
    <property type="molecule type" value="Genomic_DNA"/>
</dbReference>
<name>A0A1G1Z9G2_9BACT</name>
<dbReference type="AlphaFoldDB" id="A0A1G1Z9G2"/>
<comment type="caution">
    <text evidence="1">The sequence shown here is derived from an EMBL/GenBank/DDBJ whole genome shotgun (WGS) entry which is preliminary data.</text>
</comment>
<evidence type="ECO:0000313" key="2">
    <source>
        <dbReference type="Proteomes" id="UP000176976"/>
    </source>
</evidence>
<sequence>MNKNEMPVVGEDKKFGVLGYRIENNHYVVNIRWKDGHETEEHFPVKGFPVVNPETGAVHDPIEGKKALKILEENADKMTAEEFSWLNFSDLRKKR</sequence>
<evidence type="ECO:0000313" key="1">
    <source>
        <dbReference type="EMBL" id="OGY61281.1"/>
    </source>
</evidence>